<keyword evidence="3" id="KW-1185">Reference proteome</keyword>
<organism evidence="2 3">
    <name type="scientific">Amycolatopsis balhimycina DSM 5908</name>
    <dbReference type="NCBI Taxonomy" id="1081091"/>
    <lineage>
        <taxon>Bacteria</taxon>
        <taxon>Bacillati</taxon>
        <taxon>Actinomycetota</taxon>
        <taxon>Actinomycetes</taxon>
        <taxon>Pseudonocardiales</taxon>
        <taxon>Pseudonocardiaceae</taxon>
        <taxon>Amycolatopsis</taxon>
    </lineage>
</organism>
<reference evidence="2 3" key="1">
    <citation type="submission" date="2018-05" db="EMBL/GenBank/DDBJ databases">
        <title>Evolution of GPA BGCs.</title>
        <authorList>
            <person name="Waglechner N."/>
            <person name="Wright G.D."/>
        </authorList>
    </citation>
    <scope>NUCLEOTIDE SEQUENCE [LARGE SCALE GENOMIC DNA]</scope>
    <source>
        <strain evidence="2 3">DSM 5908</strain>
    </source>
</reference>
<evidence type="ECO:0000313" key="3">
    <source>
        <dbReference type="Proteomes" id="UP000286716"/>
    </source>
</evidence>
<dbReference type="AlphaFoldDB" id="A0A428W3Y7"/>
<feature type="domain" description="Helix-turn-helix" evidence="1">
    <location>
        <begin position="22"/>
        <end position="64"/>
    </location>
</feature>
<dbReference type="EMBL" id="QHHU01000065">
    <property type="protein sequence ID" value="RSM37766.1"/>
    <property type="molecule type" value="Genomic_DNA"/>
</dbReference>
<dbReference type="Proteomes" id="UP000286716">
    <property type="component" value="Unassembled WGS sequence"/>
</dbReference>
<evidence type="ECO:0000259" key="1">
    <source>
        <dbReference type="Pfam" id="PF19575"/>
    </source>
</evidence>
<dbReference type="Pfam" id="PF19575">
    <property type="entry name" value="HTH_58"/>
    <property type="match status" value="1"/>
</dbReference>
<evidence type="ECO:0000313" key="2">
    <source>
        <dbReference type="EMBL" id="RSM37766.1"/>
    </source>
</evidence>
<proteinExistence type="predicted"/>
<gene>
    <name evidence="2" type="ORF">DMA12_35525</name>
</gene>
<dbReference type="OrthoDB" id="3637980at2"/>
<accession>A0A428W3Y7</accession>
<name>A0A428W3Y7_AMYBA</name>
<protein>
    <recommendedName>
        <fullName evidence="1">Helix-turn-helix domain-containing protein</fullName>
    </recommendedName>
</protein>
<dbReference type="RefSeq" id="WP_020639153.1">
    <property type="nucleotide sequence ID" value="NZ_QHHU01000065.1"/>
</dbReference>
<dbReference type="InterPro" id="IPR045745">
    <property type="entry name" value="HTH_58_Actinobacteria-type"/>
</dbReference>
<comment type="caution">
    <text evidence="2">The sequence shown here is derived from an EMBL/GenBank/DDBJ whole genome shotgun (WGS) entry which is preliminary data.</text>
</comment>
<sequence length="120" mass="13744">MDERTPHHRTFADLTHDQQDNLLAEIYARGASLAELSRLTGLSYSWLRRRLLKAGVELRSRPGPRESPVPPEILVEEYRAGASILALAERHGLYYKRVREILLREGAELRPSTRAKPEDD</sequence>